<keyword evidence="6" id="KW-0969">Cilium</keyword>
<evidence type="ECO:0000313" key="7">
    <source>
        <dbReference type="Proteomes" id="UP000759103"/>
    </source>
</evidence>
<feature type="domain" description="Flagellin N-terminal" evidence="4">
    <location>
        <begin position="4"/>
        <end position="139"/>
    </location>
</feature>
<dbReference type="Pfam" id="PF00669">
    <property type="entry name" value="Flagellin_N"/>
    <property type="match status" value="1"/>
</dbReference>
<organism evidence="6 7">
    <name type="scientific">Sphingomonas citri</name>
    <dbReference type="NCBI Taxonomy" id="2862499"/>
    <lineage>
        <taxon>Bacteria</taxon>
        <taxon>Pseudomonadati</taxon>
        <taxon>Pseudomonadota</taxon>
        <taxon>Alphaproteobacteria</taxon>
        <taxon>Sphingomonadales</taxon>
        <taxon>Sphingomonadaceae</taxon>
        <taxon>Sphingomonas</taxon>
    </lineage>
</organism>
<dbReference type="InterPro" id="IPR046358">
    <property type="entry name" value="Flagellin_C"/>
</dbReference>
<dbReference type="InterPro" id="IPR001492">
    <property type="entry name" value="Flagellin"/>
</dbReference>
<sequence>MTMINSNTSALRATTASNSANKALSVSMERLSTGKRINSAKDDAAGLAISKSMTSQIRGMSQGIRNANDGISMAQTAEGALGEVSNMLQRMRELTVQASSGTYAASDVSSIRAEQSALKDQISSIVTNTSFNGKKLFDSAAATGFTIQTGANSGDTVKLKSVDFSTSGGSDLAVVTALAFDAAGTSATLANYDDAIAEVSGARAALGSSQNRLELAVNNATVNVTNLTDARSRIGDADFSTETTTVAKLQILTRTSTAMLAQANQTQQGVLELLN</sequence>
<reference evidence="6 7" key="1">
    <citation type="submission" date="2021-07" db="EMBL/GenBank/DDBJ databases">
        <title>Sphingomonas sp.</title>
        <authorList>
            <person name="Feng G."/>
            <person name="Li J."/>
            <person name="Pan M."/>
        </authorList>
    </citation>
    <scope>NUCLEOTIDE SEQUENCE [LARGE SCALE GENOMIC DNA]</scope>
    <source>
        <strain evidence="6 7">RRHST34</strain>
    </source>
</reference>
<name>A0ABS7BLK8_9SPHN</name>
<evidence type="ECO:0000256" key="2">
    <source>
        <dbReference type="ARBA" id="ARBA00023143"/>
    </source>
</evidence>
<dbReference type="InterPro" id="IPR042187">
    <property type="entry name" value="Flagellin_C_sub2"/>
</dbReference>
<keyword evidence="7" id="KW-1185">Reference proteome</keyword>
<evidence type="ECO:0000256" key="1">
    <source>
        <dbReference type="ARBA" id="ARBA00005709"/>
    </source>
</evidence>
<evidence type="ECO:0000313" key="6">
    <source>
        <dbReference type="EMBL" id="MBW6530504.1"/>
    </source>
</evidence>
<dbReference type="EMBL" id="JAHXZN010000001">
    <property type="protein sequence ID" value="MBW6530504.1"/>
    <property type="molecule type" value="Genomic_DNA"/>
</dbReference>
<comment type="function">
    <text evidence="3">Flagellin is the subunit protein which polymerizes to form the filaments of bacterial flagella.</text>
</comment>
<dbReference type="RefSeq" id="WP_219747854.1">
    <property type="nucleotide sequence ID" value="NZ_JAHXZN010000001.1"/>
</dbReference>
<evidence type="ECO:0000259" key="4">
    <source>
        <dbReference type="Pfam" id="PF00669"/>
    </source>
</evidence>
<keyword evidence="6" id="KW-0282">Flagellum</keyword>
<dbReference type="Gene3D" id="1.20.1330.10">
    <property type="entry name" value="f41 fragment of flagellin, N-terminal domain"/>
    <property type="match status" value="1"/>
</dbReference>
<evidence type="ECO:0000256" key="3">
    <source>
        <dbReference type="RuleBase" id="RU362073"/>
    </source>
</evidence>
<keyword evidence="2 3" id="KW-0975">Bacterial flagellum</keyword>
<dbReference type="Pfam" id="PF00700">
    <property type="entry name" value="Flagellin_C"/>
    <property type="match status" value="1"/>
</dbReference>
<dbReference type="InterPro" id="IPR001029">
    <property type="entry name" value="Flagellin_N"/>
</dbReference>
<dbReference type="PANTHER" id="PTHR42792">
    <property type="entry name" value="FLAGELLIN"/>
    <property type="match status" value="1"/>
</dbReference>
<evidence type="ECO:0000259" key="5">
    <source>
        <dbReference type="Pfam" id="PF00700"/>
    </source>
</evidence>
<dbReference type="Proteomes" id="UP000759103">
    <property type="component" value="Unassembled WGS sequence"/>
</dbReference>
<keyword evidence="6" id="KW-0966">Cell projection</keyword>
<comment type="similarity">
    <text evidence="1 3">Belongs to the bacterial flagellin family.</text>
</comment>
<dbReference type="SUPFAM" id="SSF64518">
    <property type="entry name" value="Phase 1 flagellin"/>
    <property type="match status" value="1"/>
</dbReference>
<comment type="caution">
    <text evidence="6">The sequence shown here is derived from an EMBL/GenBank/DDBJ whole genome shotgun (WGS) entry which is preliminary data.</text>
</comment>
<feature type="domain" description="Flagellin C-terminal" evidence="5">
    <location>
        <begin position="190"/>
        <end position="274"/>
    </location>
</feature>
<accession>A0ABS7BLK8</accession>
<comment type="subcellular location">
    <subcellularLocation>
        <location evidence="3">Secreted</location>
    </subcellularLocation>
    <subcellularLocation>
        <location evidence="3">Bacterial flagellum</location>
    </subcellularLocation>
</comment>
<dbReference type="Gene3D" id="6.10.10.10">
    <property type="entry name" value="Flagellar export chaperone, C-terminal domain"/>
    <property type="match status" value="1"/>
</dbReference>
<dbReference type="PRINTS" id="PR00207">
    <property type="entry name" value="FLAGELLIN"/>
</dbReference>
<gene>
    <name evidence="6" type="ORF">KZ820_07125</name>
</gene>
<proteinExistence type="inferred from homology"/>
<protein>
    <recommendedName>
        <fullName evidence="3">Flagellin</fullName>
    </recommendedName>
</protein>
<keyword evidence="3" id="KW-0964">Secreted</keyword>
<dbReference type="PANTHER" id="PTHR42792:SF2">
    <property type="entry name" value="FLAGELLIN"/>
    <property type="match status" value="1"/>
</dbReference>